<reference evidence="1 2" key="1">
    <citation type="submission" date="2019-09" db="EMBL/GenBank/DDBJ databases">
        <title>Actinomadura physcomitrii sp. nov., a novel actinomycete isolated from moss [Physcomitrium sphaericum (Ludw) Fuernr].</title>
        <authorList>
            <person name="Liu C."/>
            <person name="Zhuang X."/>
        </authorList>
    </citation>
    <scope>NUCLEOTIDE SEQUENCE [LARGE SCALE GENOMIC DNA]</scope>
    <source>
        <strain evidence="1 2">CYP1-1B</strain>
    </source>
</reference>
<proteinExistence type="predicted"/>
<dbReference type="AlphaFoldDB" id="A0A6L3VPJ5"/>
<dbReference type="EMBL" id="WBMR01000203">
    <property type="protein sequence ID" value="KAB2365755.1"/>
    <property type="molecule type" value="Genomic_DNA"/>
</dbReference>
<keyword evidence="2" id="KW-1185">Reference proteome</keyword>
<dbReference type="SUPFAM" id="SSF51182">
    <property type="entry name" value="RmlC-like cupins"/>
    <property type="match status" value="1"/>
</dbReference>
<comment type="caution">
    <text evidence="1">The sequence shown here is derived from an EMBL/GenBank/DDBJ whole genome shotgun (WGS) entry which is preliminary data.</text>
</comment>
<accession>A0A6L3VPJ5</accession>
<dbReference type="OrthoDB" id="1119958at2"/>
<dbReference type="Proteomes" id="UP000483004">
    <property type="component" value="Unassembled WGS sequence"/>
</dbReference>
<name>A0A6L3VPJ5_9ACTN</name>
<dbReference type="RefSeq" id="WP_151545555.1">
    <property type="nucleotide sequence ID" value="NZ_WBMR01000203.1"/>
</dbReference>
<sequence>MPRTSKQETPIAVDEPMIEVRVADLGGCTVAYETDKADFDPAALFRGLPDDRCQCPHWGVVVKGQIIFRYADRDEVFHAGDAYYAAPGHVPLMFGGAEVIEFSPTDRLQETTAVIEANMKAMA</sequence>
<gene>
    <name evidence="1" type="ORF">F9B16_40425</name>
</gene>
<dbReference type="InterPro" id="IPR011051">
    <property type="entry name" value="RmlC_Cupin_sf"/>
</dbReference>
<protein>
    <submittedName>
        <fullName evidence="1">Cupin domain-containing protein</fullName>
    </submittedName>
</protein>
<evidence type="ECO:0000313" key="2">
    <source>
        <dbReference type="Proteomes" id="UP000483004"/>
    </source>
</evidence>
<organism evidence="1 2">
    <name type="scientific">Actinomadura montaniterrae</name>
    <dbReference type="NCBI Taxonomy" id="1803903"/>
    <lineage>
        <taxon>Bacteria</taxon>
        <taxon>Bacillati</taxon>
        <taxon>Actinomycetota</taxon>
        <taxon>Actinomycetes</taxon>
        <taxon>Streptosporangiales</taxon>
        <taxon>Thermomonosporaceae</taxon>
        <taxon>Actinomadura</taxon>
    </lineage>
</organism>
<evidence type="ECO:0000313" key="1">
    <source>
        <dbReference type="EMBL" id="KAB2365755.1"/>
    </source>
</evidence>